<dbReference type="Proteomes" id="UP000756346">
    <property type="component" value="Unassembled WGS sequence"/>
</dbReference>
<keyword evidence="2" id="KW-1133">Transmembrane helix</keyword>
<feature type="region of interest" description="Disordered" evidence="1">
    <location>
        <begin position="37"/>
        <end position="72"/>
    </location>
</feature>
<keyword evidence="4" id="KW-1185">Reference proteome</keyword>
<dbReference type="EMBL" id="JAGTJQ010000007">
    <property type="protein sequence ID" value="KAH7027746.1"/>
    <property type="molecule type" value="Genomic_DNA"/>
</dbReference>
<gene>
    <name evidence="3" type="ORF">B0I36DRAFT_327809</name>
</gene>
<reference evidence="3" key="1">
    <citation type="journal article" date="2021" name="Nat. Commun.">
        <title>Genetic determinants of endophytism in the Arabidopsis root mycobiome.</title>
        <authorList>
            <person name="Mesny F."/>
            <person name="Miyauchi S."/>
            <person name="Thiergart T."/>
            <person name="Pickel B."/>
            <person name="Atanasova L."/>
            <person name="Karlsson M."/>
            <person name="Huettel B."/>
            <person name="Barry K.W."/>
            <person name="Haridas S."/>
            <person name="Chen C."/>
            <person name="Bauer D."/>
            <person name="Andreopoulos W."/>
            <person name="Pangilinan J."/>
            <person name="LaButti K."/>
            <person name="Riley R."/>
            <person name="Lipzen A."/>
            <person name="Clum A."/>
            <person name="Drula E."/>
            <person name="Henrissat B."/>
            <person name="Kohler A."/>
            <person name="Grigoriev I.V."/>
            <person name="Martin F.M."/>
            <person name="Hacquard S."/>
        </authorList>
    </citation>
    <scope>NUCLEOTIDE SEQUENCE</scope>
    <source>
        <strain evidence="3">MPI-CAGE-CH-0230</strain>
    </source>
</reference>
<proteinExistence type="predicted"/>
<organism evidence="3 4">
    <name type="scientific">Microdochium trichocladiopsis</name>
    <dbReference type="NCBI Taxonomy" id="1682393"/>
    <lineage>
        <taxon>Eukaryota</taxon>
        <taxon>Fungi</taxon>
        <taxon>Dikarya</taxon>
        <taxon>Ascomycota</taxon>
        <taxon>Pezizomycotina</taxon>
        <taxon>Sordariomycetes</taxon>
        <taxon>Xylariomycetidae</taxon>
        <taxon>Xylariales</taxon>
        <taxon>Microdochiaceae</taxon>
        <taxon>Microdochium</taxon>
    </lineage>
</organism>
<accession>A0A9P9BNH7</accession>
<evidence type="ECO:0000256" key="2">
    <source>
        <dbReference type="SAM" id="Phobius"/>
    </source>
</evidence>
<feature type="transmembrane region" description="Helical" evidence="2">
    <location>
        <begin position="6"/>
        <end position="24"/>
    </location>
</feature>
<protein>
    <submittedName>
        <fullName evidence="3">Uncharacterized protein</fullName>
    </submittedName>
</protein>
<dbReference type="GeneID" id="70184062"/>
<dbReference type="AlphaFoldDB" id="A0A9P9BNH7"/>
<feature type="compositionally biased region" description="Basic and acidic residues" evidence="1">
    <location>
        <begin position="43"/>
        <end position="54"/>
    </location>
</feature>
<evidence type="ECO:0000313" key="3">
    <source>
        <dbReference type="EMBL" id="KAH7027746.1"/>
    </source>
</evidence>
<keyword evidence="2" id="KW-0472">Membrane</keyword>
<evidence type="ECO:0000313" key="4">
    <source>
        <dbReference type="Proteomes" id="UP000756346"/>
    </source>
</evidence>
<sequence>MASACVREWVMVLGAFIMPFAAFTRCRNQSLRLRNKLPATQSKEARGECNELRKSNSSSRKKAQQNQTTQAPSLYLASVRTNMFVCGRKEDKSRQGISGSSQTCYAATEKRKKKSQSSTRCKLRNVHLLTLILRYPKFLPFFFFLLLS</sequence>
<evidence type="ECO:0000256" key="1">
    <source>
        <dbReference type="SAM" id="MobiDB-lite"/>
    </source>
</evidence>
<dbReference type="RefSeq" id="XP_046010545.1">
    <property type="nucleotide sequence ID" value="XM_046154516.1"/>
</dbReference>
<feature type="transmembrane region" description="Helical" evidence="2">
    <location>
        <begin position="126"/>
        <end position="147"/>
    </location>
</feature>
<comment type="caution">
    <text evidence="3">The sequence shown here is derived from an EMBL/GenBank/DDBJ whole genome shotgun (WGS) entry which is preliminary data.</text>
</comment>
<keyword evidence="2" id="KW-0812">Transmembrane</keyword>
<name>A0A9P9BNH7_9PEZI</name>